<protein>
    <submittedName>
        <fullName evidence="4">FAD-dependent oxidoreductase</fullName>
    </submittedName>
</protein>
<dbReference type="Gene3D" id="3.50.50.60">
    <property type="entry name" value="FAD/NAD(P)-binding domain"/>
    <property type="match status" value="2"/>
</dbReference>
<dbReference type="PANTHER" id="PTHR42949:SF3">
    <property type="entry name" value="ANAEROBIC GLYCEROL-3-PHOSPHATE DEHYDROGENASE SUBUNIT B"/>
    <property type="match status" value="1"/>
</dbReference>
<evidence type="ECO:0000313" key="5">
    <source>
        <dbReference type="Proteomes" id="UP001597492"/>
    </source>
</evidence>
<keyword evidence="5" id="KW-1185">Reference proteome</keyword>
<evidence type="ECO:0000313" key="4">
    <source>
        <dbReference type="EMBL" id="MFD2757907.1"/>
    </source>
</evidence>
<evidence type="ECO:0000259" key="3">
    <source>
        <dbReference type="Pfam" id="PF07992"/>
    </source>
</evidence>
<dbReference type="InterPro" id="IPR051691">
    <property type="entry name" value="Metab_Enz_Cyan_OpOx_G3PDH"/>
</dbReference>
<evidence type="ECO:0000256" key="1">
    <source>
        <dbReference type="ARBA" id="ARBA00023002"/>
    </source>
</evidence>
<dbReference type="SUPFAM" id="SSF51905">
    <property type="entry name" value="FAD/NAD(P)-binding domain"/>
    <property type="match status" value="1"/>
</dbReference>
<reference evidence="5" key="1">
    <citation type="journal article" date="2019" name="Int. J. Syst. Evol. Microbiol.">
        <title>The Global Catalogue of Microorganisms (GCM) 10K type strain sequencing project: providing services to taxonomists for standard genome sequencing and annotation.</title>
        <authorList>
            <consortium name="The Broad Institute Genomics Platform"/>
            <consortium name="The Broad Institute Genome Sequencing Center for Infectious Disease"/>
            <person name="Wu L."/>
            <person name="Ma J."/>
        </authorList>
    </citation>
    <scope>NUCLEOTIDE SEQUENCE [LARGE SCALE GENOMIC DNA]</scope>
    <source>
        <strain evidence="5">TISTR 1514</strain>
    </source>
</reference>
<dbReference type="PRINTS" id="PR00411">
    <property type="entry name" value="PNDRDTASEI"/>
</dbReference>
<feature type="region of interest" description="Disordered" evidence="2">
    <location>
        <begin position="474"/>
        <end position="503"/>
    </location>
</feature>
<dbReference type="InterPro" id="IPR023753">
    <property type="entry name" value="FAD/NAD-binding_dom"/>
</dbReference>
<dbReference type="EMBL" id="JBHUNE010000003">
    <property type="protein sequence ID" value="MFD2757907.1"/>
    <property type="molecule type" value="Genomic_DNA"/>
</dbReference>
<dbReference type="RefSeq" id="WP_019619778.1">
    <property type="nucleotide sequence ID" value="NZ_JBHUNE010000003.1"/>
</dbReference>
<dbReference type="Gene3D" id="3.40.50.720">
    <property type="entry name" value="NAD(P)-binding Rossmann-like Domain"/>
    <property type="match status" value="1"/>
</dbReference>
<keyword evidence="1" id="KW-0560">Oxidoreductase</keyword>
<dbReference type="InterPro" id="IPR041854">
    <property type="entry name" value="BFD-like_2Fe2S-bd_dom_sf"/>
</dbReference>
<dbReference type="Proteomes" id="UP001597492">
    <property type="component" value="Unassembled WGS sequence"/>
</dbReference>
<dbReference type="InterPro" id="IPR036188">
    <property type="entry name" value="FAD/NAD-bd_sf"/>
</dbReference>
<dbReference type="PRINTS" id="PR00368">
    <property type="entry name" value="FADPNR"/>
</dbReference>
<dbReference type="Pfam" id="PF07992">
    <property type="entry name" value="Pyr_redox_2"/>
    <property type="match status" value="1"/>
</dbReference>
<dbReference type="Gene3D" id="1.10.10.1100">
    <property type="entry name" value="BFD-like [2Fe-2S]-binding domain"/>
    <property type="match status" value="1"/>
</dbReference>
<dbReference type="InterPro" id="IPR017224">
    <property type="entry name" value="Opine_Oxase_asu/HCN_bsu"/>
</dbReference>
<feature type="domain" description="FAD/NAD(P)-binding" evidence="3">
    <location>
        <begin position="12"/>
        <end position="338"/>
    </location>
</feature>
<proteinExistence type="predicted"/>
<organism evidence="4 5">
    <name type="scientific">Gulosibacter faecalis</name>
    <dbReference type="NCBI Taxonomy" id="272240"/>
    <lineage>
        <taxon>Bacteria</taxon>
        <taxon>Bacillati</taxon>
        <taxon>Actinomycetota</taxon>
        <taxon>Actinomycetes</taxon>
        <taxon>Micrococcales</taxon>
        <taxon>Microbacteriaceae</taxon>
        <taxon>Gulosibacter</taxon>
    </lineage>
</organism>
<evidence type="ECO:0000256" key="2">
    <source>
        <dbReference type="SAM" id="MobiDB-lite"/>
    </source>
</evidence>
<gene>
    <name evidence="4" type="ORF">ACFSW7_05900</name>
</gene>
<dbReference type="PIRSF" id="PIRSF037495">
    <property type="entry name" value="Opine_OX_OoxA/HcnB"/>
    <property type="match status" value="1"/>
</dbReference>
<dbReference type="PANTHER" id="PTHR42949">
    <property type="entry name" value="ANAEROBIC GLYCEROL-3-PHOSPHATE DEHYDROGENASE SUBUNIT B"/>
    <property type="match status" value="1"/>
</dbReference>
<name>A0ABW5UW58_9MICO</name>
<sequence length="503" mass="53157">MTAQVATPDGRHVVVVGGGPAGMAAVRAALAAGARVTLLESSDALGGQFWRHLPEERAGAKEAKLHHNWDTYASLRDAVLAHPRCDVRLESQVWSLETTADGRPALNVLTGPPDSVDREPSRLEPDALVLATGAHDRTLPFPGWTLPGVFTAGAAQAFAKSERIAVGKRVVVAGAGPFLLPVMSSLVAARARVVGVYEANRLRNLRHWVAKAPWRMLGAAHKGGELLEYVSAHVRHRVPYRTGHVVVAAHGTTHVERVTLAKVDAKWAPIAGTEFDVEADAVCVSHGFTPRIELAIAAGCEISPERFVRVDARQRTSVPGVYAAGEITSIGGCDSALAEGEIAGYCAAGGAPGDRALRRAVRSRDTFVHFADRLEAAHGIRRGWTAWLQRDTLLCRCEETKVGTFTDAVRTTGAPGLRSTKLSTRAGLGICQGRICGRNVEALLADLTGSPEGDGASTDRRPVVTPVRLGDLASVGACQPRASATPTPRDHQPTSGVAAESEA</sequence>
<comment type="caution">
    <text evidence="4">The sequence shown here is derived from an EMBL/GenBank/DDBJ whole genome shotgun (WGS) entry which is preliminary data.</text>
</comment>
<accession>A0ABW5UW58</accession>